<organism evidence="2">
    <name type="scientific">Tanacetum cinerariifolium</name>
    <name type="common">Dalmatian daisy</name>
    <name type="synonym">Chrysanthemum cinerariifolium</name>
    <dbReference type="NCBI Taxonomy" id="118510"/>
    <lineage>
        <taxon>Eukaryota</taxon>
        <taxon>Viridiplantae</taxon>
        <taxon>Streptophyta</taxon>
        <taxon>Embryophyta</taxon>
        <taxon>Tracheophyta</taxon>
        <taxon>Spermatophyta</taxon>
        <taxon>Magnoliopsida</taxon>
        <taxon>eudicotyledons</taxon>
        <taxon>Gunneridae</taxon>
        <taxon>Pentapetalae</taxon>
        <taxon>asterids</taxon>
        <taxon>campanulids</taxon>
        <taxon>Asterales</taxon>
        <taxon>Asteraceae</taxon>
        <taxon>Asteroideae</taxon>
        <taxon>Anthemideae</taxon>
        <taxon>Anthemidinae</taxon>
        <taxon>Tanacetum</taxon>
    </lineage>
</organism>
<feature type="compositionally biased region" description="Basic residues" evidence="1">
    <location>
        <begin position="1"/>
        <end position="11"/>
    </location>
</feature>
<sequence length="89" mass="9442">RVRRRRWRVRRGWPPGWRAGSRSGVPACGAPGPGPGRSGSPRWPACYTGSAVRSGPAARAGGLRRPGARLRRSFPAGAPRPPRVPGAAR</sequence>
<feature type="non-terminal residue" evidence="2">
    <location>
        <position position="1"/>
    </location>
</feature>
<feature type="compositionally biased region" description="Low complexity" evidence="1">
    <location>
        <begin position="53"/>
        <end position="65"/>
    </location>
</feature>
<name>A0A699XAB9_TANCI</name>
<feature type="compositionally biased region" description="Low complexity" evidence="1">
    <location>
        <begin position="12"/>
        <end position="30"/>
    </location>
</feature>
<reference evidence="2" key="1">
    <citation type="journal article" date="2019" name="Sci. Rep.">
        <title>Draft genome of Tanacetum cinerariifolium, the natural source of mosquito coil.</title>
        <authorList>
            <person name="Yamashiro T."/>
            <person name="Shiraishi A."/>
            <person name="Satake H."/>
            <person name="Nakayama K."/>
        </authorList>
    </citation>
    <scope>NUCLEOTIDE SEQUENCE</scope>
</reference>
<evidence type="ECO:0000256" key="1">
    <source>
        <dbReference type="SAM" id="MobiDB-lite"/>
    </source>
</evidence>
<protein>
    <submittedName>
        <fullName evidence="2">Uncharacterized protein</fullName>
    </submittedName>
</protein>
<comment type="caution">
    <text evidence="2">The sequence shown here is derived from an EMBL/GenBank/DDBJ whole genome shotgun (WGS) entry which is preliminary data.</text>
</comment>
<dbReference type="AlphaFoldDB" id="A0A699XAB9"/>
<accession>A0A699XAB9</accession>
<feature type="region of interest" description="Disordered" evidence="1">
    <location>
        <begin position="1"/>
        <end position="89"/>
    </location>
</feature>
<gene>
    <name evidence="2" type="ORF">Tci_928072</name>
</gene>
<feature type="compositionally biased region" description="Pro residues" evidence="1">
    <location>
        <begin position="78"/>
        <end position="89"/>
    </location>
</feature>
<dbReference type="EMBL" id="BKCJ011825426">
    <property type="protein sequence ID" value="GFD56103.1"/>
    <property type="molecule type" value="Genomic_DNA"/>
</dbReference>
<proteinExistence type="predicted"/>
<evidence type="ECO:0000313" key="2">
    <source>
        <dbReference type="EMBL" id="GFD56103.1"/>
    </source>
</evidence>